<dbReference type="InterPro" id="IPR024463">
    <property type="entry name" value="Transposase_TnpC_homeodom"/>
</dbReference>
<evidence type="ECO:0000259" key="2">
    <source>
        <dbReference type="Pfam" id="PF13007"/>
    </source>
</evidence>
<proteinExistence type="predicted"/>
<evidence type="ECO:0000313" key="3">
    <source>
        <dbReference type="EMBL" id="SFQ48804.1"/>
    </source>
</evidence>
<keyword evidence="3" id="KW-0371">Homeobox</keyword>
<reference evidence="3 4" key="1">
    <citation type="submission" date="2016-10" db="EMBL/GenBank/DDBJ databases">
        <authorList>
            <person name="de Groot N.N."/>
        </authorList>
    </citation>
    <scope>NUCLEOTIDE SEQUENCE [LARGE SCALE GENOMIC DNA]</scope>
    <source>
        <strain evidence="3 4">DSM 20678</strain>
    </source>
</reference>
<gene>
    <name evidence="3" type="ORF">SAMN05444406_1741</name>
</gene>
<feature type="domain" description="Transposase TnpC homeodomain" evidence="2">
    <location>
        <begin position="41"/>
        <end position="102"/>
    </location>
</feature>
<protein>
    <submittedName>
        <fullName evidence="3">Transposase C of IS166 homeodomain-containing protein</fullName>
    </submittedName>
</protein>
<accession>A0A1I5YX75</accession>
<dbReference type="STRING" id="937334.SAMN05444406_1741"/>
<dbReference type="Pfam" id="PF13007">
    <property type="entry name" value="LZ_Tnp_IS66"/>
    <property type="match status" value="1"/>
</dbReference>
<keyword evidence="1" id="KW-0175">Coiled coil</keyword>
<keyword evidence="4" id="KW-1185">Reference proteome</keyword>
<sequence length="113" mass="13385">MSNTINIMENTSTATVTIEELMKENSLLKQEIEELKVKLRWFEEQFRLSRQKMYGRSSEKTNSGEGEQLSFFNEAEKESNAEAAEPAIEEITYKRRKRKGYRRIQRVSACRWL</sequence>
<dbReference type="EMBL" id="FOXR01000074">
    <property type="protein sequence ID" value="SFQ48804.1"/>
    <property type="molecule type" value="Genomic_DNA"/>
</dbReference>
<dbReference type="AlphaFoldDB" id="A0A1I5YX75"/>
<evidence type="ECO:0000313" key="4">
    <source>
        <dbReference type="Proteomes" id="UP000198577"/>
    </source>
</evidence>
<evidence type="ECO:0000256" key="1">
    <source>
        <dbReference type="SAM" id="Coils"/>
    </source>
</evidence>
<organism evidence="3 4">
    <name type="scientific">Caldicoprobacter faecalis</name>
    <dbReference type="NCBI Taxonomy" id="937334"/>
    <lineage>
        <taxon>Bacteria</taxon>
        <taxon>Bacillati</taxon>
        <taxon>Bacillota</taxon>
        <taxon>Clostridia</taxon>
        <taxon>Caldicoprobacterales</taxon>
        <taxon>Caldicoprobacteraceae</taxon>
        <taxon>Caldicoprobacter</taxon>
    </lineage>
</organism>
<feature type="coiled-coil region" evidence="1">
    <location>
        <begin position="18"/>
        <end position="45"/>
    </location>
</feature>
<name>A0A1I5YX75_9FIRM</name>
<dbReference type="Proteomes" id="UP000198577">
    <property type="component" value="Unassembled WGS sequence"/>
</dbReference>
<dbReference type="GO" id="GO:0003677">
    <property type="term" value="F:DNA binding"/>
    <property type="evidence" value="ECO:0007669"/>
    <property type="project" value="UniProtKB-KW"/>
</dbReference>
<keyword evidence="3" id="KW-0238">DNA-binding</keyword>